<evidence type="ECO:0000256" key="6">
    <source>
        <dbReference type="ARBA" id="ARBA00022884"/>
    </source>
</evidence>
<evidence type="ECO:0000256" key="5">
    <source>
        <dbReference type="ARBA" id="ARBA00022801"/>
    </source>
</evidence>
<dbReference type="AlphaFoldDB" id="A0A494X7V4"/>
<dbReference type="InterPro" id="IPR014721">
    <property type="entry name" value="Ribsml_uS5_D2-typ_fold_subgr"/>
</dbReference>
<keyword evidence="10" id="KW-1185">Reference proteome</keyword>
<organism evidence="9 10">
    <name type="scientific">Pararobbsia silviterrae</name>
    <dbReference type="NCBI Taxonomy" id="1792498"/>
    <lineage>
        <taxon>Bacteria</taxon>
        <taxon>Pseudomonadati</taxon>
        <taxon>Pseudomonadota</taxon>
        <taxon>Betaproteobacteria</taxon>
        <taxon>Burkholderiales</taxon>
        <taxon>Burkholderiaceae</taxon>
        <taxon>Pararobbsia</taxon>
    </lineage>
</organism>
<dbReference type="InterPro" id="IPR020568">
    <property type="entry name" value="Ribosomal_Su5_D2-typ_SF"/>
</dbReference>
<dbReference type="PANTHER" id="PTHR33992">
    <property type="entry name" value="RIBONUCLEASE P PROTEIN COMPONENT"/>
    <property type="match status" value="1"/>
</dbReference>
<sequence>MPRGTLIARDEGFPKSARLLKTDEFSSVFRLRPWARSAHFVLYARQTDGPARLGLVTGRKFAPRAATRNLIRRIARETFRVRRAELEGWDMLLRLHSRFDRKAMPSASSPPLRAMCREEIVSLIDNAIRTIRRRSSPSTASAAGMASDGRPGEPGHDGTRR</sequence>
<dbReference type="InterPro" id="IPR000100">
    <property type="entry name" value="RNase_P"/>
</dbReference>
<protein>
    <recommendedName>
        <fullName evidence="7">Ribonuclease P protein component</fullName>
        <shortName evidence="7">RNase P protein</shortName>
        <shortName evidence="7">RNaseP protein</shortName>
        <ecNumber evidence="7">3.1.26.5</ecNumber>
    </recommendedName>
    <alternativeName>
        <fullName evidence="7">Protein C5</fullName>
    </alternativeName>
</protein>
<dbReference type="Pfam" id="PF00825">
    <property type="entry name" value="Ribonuclease_P"/>
    <property type="match status" value="1"/>
</dbReference>
<keyword evidence="6 7" id="KW-0694">RNA-binding</keyword>
<evidence type="ECO:0000256" key="7">
    <source>
        <dbReference type="HAMAP-Rule" id="MF_00227"/>
    </source>
</evidence>
<dbReference type="Proteomes" id="UP000270342">
    <property type="component" value="Unassembled WGS sequence"/>
</dbReference>
<accession>A0A494X7V4</accession>
<comment type="function">
    <text evidence="1 7">RNaseP catalyzes the removal of the 5'-leader sequence from pre-tRNA to produce the mature 5'-terminus. It can also cleave other RNA substrates such as 4.5S RNA. The protein component plays an auxiliary but essential role in vivo by binding to the 5'-leader sequence and broadening the substrate specificity of the ribozyme.</text>
</comment>
<gene>
    <name evidence="7" type="primary">rnpA</name>
    <name evidence="9" type="ORF">D7S86_28090</name>
</gene>
<dbReference type="GO" id="GO:0030677">
    <property type="term" value="C:ribonuclease P complex"/>
    <property type="evidence" value="ECO:0007669"/>
    <property type="project" value="TreeGrafter"/>
</dbReference>
<dbReference type="RefSeq" id="WP_121091435.1">
    <property type="nucleotide sequence ID" value="NZ_RBZU01000022.1"/>
</dbReference>
<dbReference type="HAMAP" id="MF_00227">
    <property type="entry name" value="RNase_P"/>
    <property type="match status" value="1"/>
</dbReference>
<keyword evidence="5 7" id="KW-0378">Hydrolase</keyword>
<evidence type="ECO:0000256" key="2">
    <source>
        <dbReference type="ARBA" id="ARBA00022694"/>
    </source>
</evidence>
<dbReference type="SUPFAM" id="SSF54211">
    <property type="entry name" value="Ribosomal protein S5 domain 2-like"/>
    <property type="match status" value="1"/>
</dbReference>
<reference evidence="9 10" key="1">
    <citation type="submission" date="2018-10" db="EMBL/GenBank/DDBJ databases">
        <title>Robbsia sp. DHC34, isolated from soil.</title>
        <authorList>
            <person name="Gao Z.-H."/>
            <person name="Qiu L.-H."/>
        </authorList>
    </citation>
    <scope>NUCLEOTIDE SEQUENCE [LARGE SCALE GENOMIC DNA]</scope>
    <source>
        <strain evidence="9 10">DHC34</strain>
    </source>
</reference>
<keyword evidence="4 7" id="KW-0255">Endonuclease</keyword>
<dbReference type="GO" id="GO:0042781">
    <property type="term" value="F:3'-tRNA processing endoribonuclease activity"/>
    <property type="evidence" value="ECO:0007669"/>
    <property type="project" value="TreeGrafter"/>
</dbReference>
<dbReference type="EMBL" id="RBZU01000022">
    <property type="protein sequence ID" value="RKP44079.1"/>
    <property type="molecule type" value="Genomic_DNA"/>
</dbReference>
<dbReference type="OrthoDB" id="398329at2"/>
<proteinExistence type="inferred from homology"/>
<dbReference type="PANTHER" id="PTHR33992:SF1">
    <property type="entry name" value="RIBONUCLEASE P PROTEIN COMPONENT"/>
    <property type="match status" value="1"/>
</dbReference>
<evidence type="ECO:0000313" key="9">
    <source>
        <dbReference type="EMBL" id="RKP44079.1"/>
    </source>
</evidence>
<evidence type="ECO:0000256" key="1">
    <source>
        <dbReference type="ARBA" id="ARBA00002663"/>
    </source>
</evidence>
<dbReference type="GO" id="GO:0001682">
    <property type="term" value="P:tRNA 5'-leader removal"/>
    <property type="evidence" value="ECO:0007669"/>
    <property type="project" value="UniProtKB-UniRule"/>
</dbReference>
<feature type="compositionally biased region" description="Basic and acidic residues" evidence="8">
    <location>
        <begin position="150"/>
        <end position="161"/>
    </location>
</feature>
<dbReference type="PROSITE" id="PS00648">
    <property type="entry name" value="RIBONUCLEASE_P"/>
    <property type="match status" value="1"/>
</dbReference>
<evidence type="ECO:0000256" key="4">
    <source>
        <dbReference type="ARBA" id="ARBA00022759"/>
    </source>
</evidence>
<name>A0A494X7V4_9BURK</name>
<keyword evidence="3 7" id="KW-0540">Nuclease</keyword>
<comment type="caution">
    <text evidence="9">The sequence shown here is derived from an EMBL/GenBank/DDBJ whole genome shotgun (WGS) entry which is preliminary data.</text>
</comment>
<evidence type="ECO:0000256" key="3">
    <source>
        <dbReference type="ARBA" id="ARBA00022722"/>
    </source>
</evidence>
<keyword evidence="2 7" id="KW-0819">tRNA processing</keyword>
<dbReference type="InterPro" id="IPR020539">
    <property type="entry name" value="RNase_P_CS"/>
</dbReference>
<dbReference type="Gene3D" id="3.30.230.10">
    <property type="match status" value="1"/>
</dbReference>
<feature type="region of interest" description="Disordered" evidence="8">
    <location>
        <begin position="132"/>
        <end position="161"/>
    </location>
</feature>
<comment type="catalytic activity">
    <reaction evidence="7">
        <text>Endonucleolytic cleavage of RNA, removing 5'-extranucleotides from tRNA precursor.</text>
        <dbReference type="EC" id="3.1.26.5"/>
    </reaction>
</comment>
<dbReference type="GO" id="GO:0004526">
    <property type="term" value="F:ribonuclease P activity"/>
    <property type="evidence" value="ECO:0007669"/>
    <property type="project" value="UniProtKB-UniRule"/>
</dbReference>
<comment type="subunit">
    <text evidence="7">Consists of a catalytic RNA component (M1 or rnpB) and a protein subunit.</text>
</comment>
<evidence type="ECO:0000256" key="8">
    <source>
        <dbReference type="SAM" id="MobiDB-lite"/>
    </source>
</evidence>
<comment type="similarity">
    <text evidence="7">Belongs to the RnpA family.</text>
</comment>
<evidence type="ECO:0000313" key="10">
    <source>
        <dbReference type="Proteomes" id="UP000270342"/>
    </source>
</evidence>
<dbReference type="GO" id="GO:0000049">
    <property type="term" value="F:tRNA binding"/>
    <property type="evidence" value="ECO:0007669"/>
    <property type="project" value="UniProtKB-UniRule"/>
</dbReference>
<dbReference type="EC" id="3.1.26.5" evidence="7"/>